<keyword evidence="7" id="KW-0677">Repeat</keyword>
<feature type="domain" description="4Fe-4S ferredoxin-type" evidence="12">
    <location>
        <begin position="315"/>
        <end position="344"/>
    </location>
</feature>
<evidence type="ECO:0000256" key="8">
    <source>
        <dbReference type="ARBA" id="ARBA00023002"/>
    </source>
</evidence>
<dbReference type="Pfam" id="PF00384">
    <property type="entry name" value="Molybdopterin"/>
    <property type="match status" value="1"/>
</dbReference>
<keyword evidence="8" id="KW-0560">Oxidoreductase</keyword>
<comment type="similarity">
    <text evidence="3">In the C-terminal section; belongs to the prokaryotic molybdopterin-containing oxidoreductase family.</text>
</comment>
<dbReference type="SUPFAM" id="SSF54292">
    <property type="entry name" value="2Fe-2S ferredoxin-like"/>
    <property type="match status" value="1"/>
</dbReference>
<feature type="domain" description="4Fe-4S ferredoxin-type" evidence="12">
    <location>
        <begin position="358"/>
        <end position="387"/>
    </location>
</feature>
<dbReference type="InterPro" id="IPR017896">
    <property type="entry name" value="4Fe4S_Fe-S-bd"/>
</dbReference>
<dbReference type="InterPro" id="IPR050123">
    <property type="entry name" value="Prok_molybdopt-oxidoreductase"/>
</dbReference>
<dbReference type="CDD" id="cd02790">
    <property type="entry name" value="MopB_CT_Formate-Dh_H"/>
    <property type="match status" value="1"/>
</dbReference>
<dbReference type="NCBIfam" id="TIGR01591">
    <property type="entry name" value="Fdh-alpha"/>
    <property type="match status" value="1"/>
</dbReference>
<dbReference type="InterPro" id="IPR006656">
    <property type="entry name" value="Mopterin_OxRdtase"/>
</dbReference>
<dbReference type="GO" id="GO:0003954">
    <property type="term" value="F:NADH dehydrogenase activity"/>
    <property type="evidence" value="ECO:0007669"/>
    <property type="project" value="TreeGrafter"/>
</dbReference>
<keyword evidence="9" id="KW-0408">Iron</keyword>
<dbReference type="Pfam" id="PF04879">
    <property type="entry name" value="Molybdop_Fe4S4"/>
    <property type="match status" value="1"/>
</dbReference>
<accession>A0A7X3K8M7</accession>
<dbReference type="PROSITE" id="PS51669">
    <property type="entry name" value="4FE4S_MOW_BIS_MGD"/>
    <property type="match status" value="1"/>
</dbReference>
<dbReference type="InterPro" id="IPR006657">
    <property type="entry name" value="MoPterin_dinucl-bd_dom"/>
</dbReference>
<dbReference type="GO" id="GO:0051539">
    <property type="term" value="F:4 iron, 4 sulfur cluster binding"/>
    <property type="evidence" value="ECO:0007669"/>
    <property type="project" value="UniProtKB-KW"/>
</dbReference>
<evidence type="ECO:0000259" key="13">
    <source>
        <dbReference type="PROSITE" id="PS51669"/>
    </source>
</evidence>
<dbReference type="FunFam" id="3.40.228.10:FF:000002">
    <property type="entry name" value="Formate dehydrogenase subunit alpha"/>
    <property type="match status" value="1"/>
</dbReference>
<dbReference type="InterPro" id="IPR006963">
    <property type="entry name" value="Mopterin_OxRdtase_4Fe-4S_dom"/>
</dbReference>
<dbReference type="CDD" id="cd00207">
    <property type="entry name" value="fer2"/>
    <property type="match status" value="1"/>
</dbReference>
<feature type="domain" description="4Fe-4S Mo/W bis-MGD-type" evidence="13">
    <location>
        <begin position="394"/>
        <end position="449"/>
    </location>
</feature>
<protein>
    <submittedName>
        <fullName evidence="14">Formate dehydrogenase subunit alpha</fullName>
    </submittedName>
</protein>
<feature type="domain" description="2Fe-2S ferredoxin-type" evidence="11">
    <location>
        <begin position="182"/>
        <end position="260"/>
    </location>
</feature>
<comment type="caution">
    <text evidence="14">The sequence shown here is derived from an EMBL/GenBank/DDBJ whole genome shotgun (WGS) entry which is preliminary data.</text>
</comment>
<evidence type="ECO:0000256" key="1">
    <source>
        <dbReference type="ARBA" id="ARBA00001942"/>
    </source>
</evidence>
<dbReference type="EMBL" id="WSES01000004">
    <property type="protein sequence ID" value="MVW61126.1"/>
    <property type="molecule type" value="Genomic_DNA"/>
</dbReference>
<dbReference type="SUPFAM" id="SSF53706">
    <property type="entry name" value="Formate dehydrogenase/DMSO reductase, domains 1-3"/>
    <property type="match status" value="1"/>
</dbReference>
<sequence>MVHEPGPPRSEGAALVFRVGPRARAGREAGAGRHHDAGTPGRILRRHAGRAHVLCVPAGRRLGRHPAGLDGQYSARLRHLAAPWLLHRFGSRRRAVRPRHGPLRRAEHLALLPRRIVRPVHAVPRRHREGRRADGAGDVGHRAAGRAVAGDARRVHLRPGPGGAESVRLRHQVFPARAGGVMTVFFELDGRTVEAQPFETIFETAARAGIALPHLCHKDGLEPAGNCRACVVEVDGERTLAPSCCRHPAPGMKVRTDSDRAVAARRMVLELLLSDLSDTPRTRENEVAQWADKLGVGTPRFPATRAVPPADASHAAIEVNLDACIQCTRCVRACRDEQVNDVIGLAGRGENAHIVFDQGDPMGASTCVACGECVQACPTGALAPARGAALAVPDKQVDSVCPYCGVGCQLTYHVKDNRIVRVEGRDGPANHGRLCVKGRYGYDYAHHPQRLTMPLIRREGMPKNGEFTMDPARVLDVFRAATWDEALEAAGGGLARIRAAHGGRALAGFGSAKGSNEEAYLFQKLVRTGFGSNNVDHCTRLCHASSVAALLEGIGSGAVSNPVMDVTRAEVVLVIGANPTVNHPVAATWMKNAARTGVKLIVADPRRSDLARHAHRFLQFKPDTDVALLNAMMHTIVEEGLVDAAFIADRTSGYDALAANVAHYSPEAMAPICGIAAETIRYVARLYATSKGSMILWGMGVSQHVHGTDNARCLIALALMTGQIGRPGTGLHPLRGQNNVQGASDAGLIPMMYPDYRRVDDVQAQATFEAAWGRQLDGKPGLTVVEIMDDILAGGIKGMYIMGENPAMSDPDANHAREALAALDHLVVQDIFLTETAYLADVILPASSFAEKTGSFTNTDRVVQLGRQALDPPGDARQDLWIIQQMAHRLGLDWDYAGPAAVFDEMRNLMPSIAGITWDRLEHDGAVTYPCRVPGDPGEPVVFTREFPREGGRARFVPADIIPADERPDTDYPVVLITGRQLEHWHTGSMTRRAGVLDALEPDPVALVHPLDLEALGGRPGDVITIASRRGEVTLYARTDDGTPRGAVFVPFCYYEAAINRLTNAALDPYGKIPEFKYCAVRVRLGGEVAHPGSYGGGQILGDVAELQA</sequence>
<keyword evidence="5" id="KW-0500">Molybdenum</keyword>
<keyword evidence="6" id="KW-0479">Metal-binding</keyword>
<dbReference type="InterPro" id="IPR006478">
    <property type="entry name" value="Formate_DH_asu"/>
</dbReference>
<dbReference type="InterPro" id="IPR009010">
    <property type="entry name" value="Asp_de-COase-like_dom_sf"/>
</dbReference>
<evidence type="ECO:0000256" key="9">
    <source>
        <dbReference type="ARBA" id="ARBA00023004"/>
    </source>
</evidence>
<dbReference type="AlphaFoldDB" id="A0A7X3K8M7"/>
<evidence type="ECO:0000256" key="7">
    <source>
        <dbReference type="ARBA" id="ARBA00022737"/>
    </source>
</evidence>
<evidence type="ECO:0000256" key="2">
    <source>
        <dbReference type="ARBA" id="ARBA00001966"/>
    </source>
</evidence>
<name>A0A7X3K8M7_9BURK</name>
<comment type="cofactor">
    <cofactor evidence="1">
        <name>Mo-bis(molybdopterin guanine dinucleotide)</name>
        <dbReference type="ChEBI" id="CHEBI:60539"/>
    </cofactor>
</comment>
<keyword evidence="15" id="KW-1185">Reference proteome</keyword>
<dbReference type="Gene3D" id="3.40.228.10">
    <property type="entry name" value="Dimethylsulfoxide Reductase, domain 2"/>
    <property type="match status" value="1"/>
</dbReference>
<dbReference type="PROSITE" id="PS51085">
    <property type="entry name" value="2FE2S_FER_2"/>
    <property type="match status" value="1"/>
</dbReference>
<dbReference type="Pfam" id="PF13510">
    <property type="entry name" value="Fer2_4"/>
    <property type="match status" value="1"/>
</dbReference>
<dbReference type="Proteomes" id="UP000443353">
    <property type="component" value="Unassembled WGS sequence"/>
</dbReference>
<dbReference type="FunFam" id="2.20.25.90:FF:000001">
    <property type="entry name" value="Formate dehydrogenase subunit alpha"/>
    <property type="match status" value="1"/>
</dbReference>
<dbReference type="GO" id="GO:1990204">
    <property type="term" value="C:oxidoreductase complex"/>
    <property type="evidence" value="ECO:0007669"/>
    <property type="project" value="UniProtKB-ARBA"/>
</dbReference>
<dbReference type="InterPro" id="IPR001041">
    <property type="entry name" value="2Fe-2S_ferredoxin-type"/>
</dbReference>
<dbReference type="PROSITE" id="PS00198">
    <property type="entry name" value="4FE4S_FER_1"/>
    <property type="match status" value="1"/>
</dbReference>
<dbReference type="Gene3D" id="2.20.25.90">
    <property type="entry name" value="ADC-like domains"/>
    <property type="match status" value="1"/>
</dbReference>
<gene>
    <name evidence="14" type="ORF">GPY61_14430</name>
</gene>
<evidence type="ECO:0000256" key="3">
    <source>
        <dbReference type="ARBA" id="ARBA00007023"/>
    </source>
</evidence>
<dbReference type="GO" id="GO:0016020">
    <property type="term" value="C:membrane"/>
    <property type="evidence" value="ECO:0007669"/>
    <property type="project" value="TreeGrafter"/>
</dbReference>
<dbReference type="GO" id="GO:0043546">
    <property type="term" value="F:molybdopterin cofactor binding"/>
    <property type="evidence" value="ECO:0007669"/>
    <property type="project" value="InterPro"/>
</dbReference>
<keyword evidence="4" id="KW-0004">4Fe-4S</keyword>
<dbReference type="InterPro" id="IPR036010">
    <property type="entry name" value="2Fe-2S_ferredoxin-like_sf"/>
</dbReference>
<dbReference type="GO" id="GO:0022904">
    <property type="term" value="P:respiratory electron transport chain"/>
    <property type="evidence" value="ECO:0007669"/>
    <property type="project" value="TreeGrafter"/>
</dbReference>
<dbReference type="Pfam" id="PF12838">
    <property type="entry name" value="Fer4_7"/>
    <property type="match status" value="1"/>
</dbReference>
<dbReference type="Gene3D" id="3.10.20.740">
    <property type="match status" value="1"/>
</dbReference>
<dbReference type="FunFam" id="3.30.70.20:FF:000035">
    <property type="entry name" value="Iron hydrogenase 1"/>
    <property type="match status" value="1"/>
</dbReference>
<dbReference type="InterPro" id="IPR017900">
    <property type="entry name" value="4Fe4S_Fe_S_CS"/>
</dbReference>
<keyword evidence="10" id="KW-0411">Iron-sulfur</keyword>
<proteinExistence type="inferred from homology"/>
<comment type="cofactor">
    <cofactor evidence="2">
        <name>[4Fe-4S] cluster</name>
        <dbReference type="ChEBI" id="CHEBI:49883"/>
    </cofactor>
</comment>
<dbReference type="InterPro" id="IPR006655">
    <property type="entry name" value="Mopterin_OxRdtase_prok_CS"/>
</dbReference>
<evidence type="ECO:0000259" key="11">
    <source>
        <dbReference type="PROSITE" id="PS51085"/>
    </source>
</evidence>
<dbReference type="SUPFAM" id="SSF54862">
    <property type="entry name" value="4Fe-4S ferredoxins"/>
    <property type="match status" value="1"/>
</dbReference>
<reference evidence="14 15" key="1">
    <citation type="submission" date="2019-12" db="EMBL/GenBank/DDBJ databases">
        <authorList>
            <person name="Li C."/>
            <person name="Zhao J."/>
        </authorList>
    </citation>
    <scope>NUCLEOTIDE SEQUENCE [LARGE SCALE GENOMIC DNA]</scope>
    <source>
        <strain evidence="14 15">NEAU-DD11</strain>
    </source>
</reference>
<dbReference type="GO" id="GO:0046872">
    <property type="term" value="F:metal ion binding"/>
    <property type="evidence" value="ECO:0007669"/>
    <property type="project" value="UniProtKB-KW"/>
</dbReference>
<dbReference type="GO" id="GO:0008863">
    <property type="term" value="F:formate dehydrogenase (NAD+) activity"/>
    <property type="evidence" value="ECO:0007669"/>
    <property type="project" value="InterPro"/>
</dbReference>
<dbReference type="GO" id="GO:0015942">
    <property type="term" value="P:formate metabolic process"/>
    <property type="evidence" value="ECO:0007669"/>
    <property type="project" value="InterPro"/>
</dbReference>
<dbReference type="Gene3D" id="3.30.70.20">
    <property type="match status" value="1"/>
</dbReference>
<organism evidence="14 15">
    <name type="scientific">Massilia cellulosiltytica</name>
    <dbReference type="NCBI Taxonomy" id="2683234"/>
    <lineage>
        <taxon>Bacteria</taxon>
        <taxon>Pseudomonadati</taxon>
        <taxon>Pseudomonadota</taxon>
        <taxon>Betaproteobacteria</taxon>
        <taxon>Burkholderiales</taxon>
        <taxon>Oxalobacteraceae</taxon>
        <taxon>Telluria group</taxon>
        <taxon>Massilia</taxon>
    </lineage>
</organism>
<dbReference type="InterPro" id="IPR041924">
    <property type="entry name" value="Formate_Dh-H_N"/>
</dbReference>
<dbReference type="Pfam" id="PF01568">
    <property type="entry name" value="Molydop_binding"/>
    <property type="match status" value="1"/>
</dbReference>
<dbReference type="CDD" id="cd02753">
    <property type="entry name" value="MopB_Formate-Dh-H"/>
    <property type="match status" value="1"/>
</dbReference>
<evidence type="ECO:0000313" key="15">
    <source>
        <dbReference type="Proteomes" id="UP000443353"/>
    </source>
</evidence>
<evidence type="ECO:0000313" key="14">
    <source>
        <dbReference type="EMBL" id="MVW61126.1"/>
    </source>
</evidence>
<evidence type="ECO:0000256" key="10">
    <source>
        <dbReference type="ARBA" id="ARBA00023014"/>
    </source>
</evidence>
<dbReference type="SUPFAM" id="SSF50692">
    <property type="entry name" value="ADC-like"/>
    <property type="match status" value="1"/>
</dbReference>
<dbReference type="Gene3D" id="3.40.50.740">
    <property type="match status" value="1"/>
</dbReference>
<evidence type="ECO:0000259" key="12">
    <source>
        <dbReference type="PROSITE" id="PS51379"/>
    </source>
</evidence>
<dbReference type="Gene3D" id="2.40.40.20">
    <property type="match status" value="1"/>
</dbReference>
<dbReference type="PROSITE" id="PS00490">
    <property type="entry name" value="MOLYBDOPTERIN_PROK_2"/>
    <property type="match status" value="1"/>
</dbReference>
<evidence type="ECO:0000256" key="4">
    <source>
        <dbReference type="ARBA" id="ARBA00022485"/>
    </source>
</evidence>
<dbReference type="SMART" id="SM00926">
    <property type="entry name" value="Molybdop_Fe4S4"/>
    <property type="match status" value="1"/>
</dbReference>
<evidence type="ECO:0000256" key="5">
    <source>
        <dbReference type="ARBA" id="ARBA00022505"/>
    </source>
</evidence>
<dbReference type="PANTHER" id="PTHR43105">
    <property type="entry name" value="RESPIRATORY NITRATE REDUCTASE"/>
    <property type="match status" value="1"/>
</dbReference>
<dbReference type="InterPro" id="IPR041925">
    <property type="entry name" value="CT_Formate-Dh_H"/>
</dbReference>
<dbReference type="PANTHER" id="PTHR43105:SF14">
    <property type="entry name" value="FORMATE DEHYDROGENASE H"/>
    <property type="match status" value="1"/>
</dbReference>
<evidence type="ECO:0000256" key="6">
    <source>
        <dbReference type="ARBA" id="ARBA00022723"/>
    </source>
</evidence>
<dbReference type="PROSITE" id="PS51379">
    <property type="entry name" value="4FE4S_FER_2"/>
    <property type="match status" value="2"/>
</dbReference>